<keyword evidence="3" id="KW-1185">Reference proteome</keyword>
<name>A0A5C6BS48_9BACT</name>
<organism evidence="2 3">
    <name type="scientific">Allorhodopirellula heiligendammensis</name>
    <dbReference type="NCBI Taxonomy" id="2714739"/>
    <lineage>
        <taxon>Bacteria</taxon>
        <taxon>Pseudomonadati</taxon>
        <taxon>Planctomycetota</taxon>
        <taxon>Planctomycetia</taxon>
        <taxon>Pirellulales</taxon>
        <taxon>Pirellulaceae</taxon>
        <taxon>Allorhodopirellula</taxon>
    </lineage>
</organism>
<evidence type="ECO:0000313" key="3">
    <source>
        <dbReference type="Proteomes" id="UP000319908"/>
    </source>
</evidence>
<sequence>MTGLPAAKPACAVCDLSHPIDQPHDVESSTYKLGFWLEHDRWPTWKDAIAHCDVRTRIAAELDLRRRGLWPMGKWEAERTPRERSSAGTNLLSGLATIGPAPLGVPEGSDR</sequence>
<dbReference type="RefSeq" id="WP_146407026.1">
    <property type="nucleotide sequence ID" value="NZ_SJPU01000002.1"/>
</dbReference>
<protein>
    <submittedName>
        <fullName evidence="2">Uncharacterized protein</fullName>
    </submittedName>
</protein>
<dbReference type="EMBL" id="SJPU01000002">
    <property type="protein sequence ID" value="TWU15060.1"/>
    <property type="molecule type" value="Genomic_DNA"/>
</dbReference>
<proteinExistence type="predicted"/>
<dbReference type="AlphaFoldDB" id="A0A5C6BS48"/>
<comment type="caution">
    <text evidence="2">The sequence shown here is derived from an EMBL/GenBank/DDBJ whole genome shotgun (WGS) entry which is preliminary data.</text>
</comment>
<reference evidence="2 3" key="1">
    <citation type="journal article" date="2020" name="Antonie Van Leeuwenhoek">
        <title>Rhodopirellula heiligendammensis sp. nov., Rhodopirellula pilleata sp. nov., and Rhodopirellula solitaria sp. nov. isolated from natural or artificial marine surfaces in Northern Germany and California, USA, and emended description of the genus Rhodopirellula.</title>
        <authorList>
            <person name="Kallscheuer N."/>
            <person name="Wiegand S."/>
            <person name="Jogler M."/>
            <person name="Boedeker C."/>
            <person name="Peeters S.H."/>
            <person name="Rast P."/>
            <person name="Heuer A."/>
            <person name="Jetten M.S.M."/>
            <person name="Rohde M."/>
            <person name="Jogler C."/>
        </authorList>
    </citation>
    <scope>NUCLEOTIDE SEQUENCE [LARGE SCALE GENOMIC DNA]</scope>
    <source>
        <strain evidence="2 3">Poly21</strain>
    </source>
</reference>
<accession>A0A5C6BS48</accession>
<evidence type="ECO:0000313" key="2">
    <source>
        <dbReference type="EMBL" id="TWU15060.1"/>
    </source>
</evidence>
<dbReference type="OrthoDB" id="7568793at2"/>
<evidence type="ECO:0000256" key="1">
    <source>
        <dbReference type="SAM" id="MobiDB-lite"/>
    </source>
</evidence>
<dbReference type="Proteomes" id="UP000319908">
    <property type="component" value="Unassembled WGS sequence"/>
</dbReference>
<feature type="region of interest" description="Disordered" evidence="1">
    <location>
        <begin position="77"/>
        <end position="111"/>
    </location>
</feature>
<gene>
    <name evidence="2" type="ORF">Poly21_22510</name>
</gene>